<feature type="region of interest" description="Disordered" evidence="4">
    <location>
        <begin position="25"/>
        <end position="50"/>
    </location>
</feature>
<dbReference type="SUPFAM" id="SSF54791">
    <property type="entry name" value="Eukaryotic type KH-domain (KH-domain type I)"/>
    <property type="match status" value="1"/>
</dbReference>
<dbReference type="Gene3D" id="2.40.50.140">
    <property type="entry name" value="Nucleic acid-binding proteins"/>
    <property type="match status" value="1"/>
</dbReference>
<reference evidence="6 7" key="1">
    <citation type="journal article" date="2014" name="Mol. Plant">
        <title>Chromosome Scale Genome Assembly and Transcriptome Profiling of Nannochloropsis gaditana in Nitrogen Depletion.</title>
        <authorList>
            <person name="Corteggiani Carpinelli E."/>
            <person name="Telatin A."/>
            <person name="Vitulo N."/>
            <person name="Forcato C."/>
            <person name="D'Angelo M."/>
            <person name="Schiavon R."/>
            <person name="Vezzi A."/>
            <person name="Giacometti G.M."/>
            <person name="Morosinotto T."/>
            <person name="Valle G."/>
        </authorList>
    </citation>
    <scope>NUCLEOTIDE SEQUENCE [LARGE SCALE GENOMIC DNA]</scope>
    <source>
        <strain evidence="6 7">B-31</strain>
    </source>
</reference>
<dbReference type="InterPro" id="IPR012340">
    <property type="entry name" value="NA-bd_OB-fold"/>
</dbReference>
<proteinExistence type="predicted"/>
<dbReference type="PANTHER" id="PTHR21321">
    <property type="entry name" value="PNAS-3 RELATED"/>
    <property type="match status" value="1"/>
</dbReference>
<dbReference type="GO" id="GO:0000467">
    <property type="term" value="P:exonucleolytic trimming to generate mature 3'-end of 5.8S rRNA from tricistronic rRNA transcript (SSU-rRNA, 5.8S rRNA, LSU-rRNA)"/>
    <property type="evidence" value="ECO:0007669"/>
    <property type="project" value="TreeGrafter"/>
</dbReference>
<protein>
    <recommendedName>
        <fullName evidence="5">K Homology domain-containing protein</fullName>
    </recommendedName>
</protein>
<comment type="subcellular location">
    <subcellularLocation>
        <location evidence="1">Nucleus</location>
    </subcellularLocation>
</comment>
<dbReference type="CDD" id="cd22526">
    <property type="entry name" value="KH-I_Rrp40"/>
    <property type="match status" value="1"/>
</dbReference>
<evidence type="ECO:0000259" key="5">
    <source>
        <dbReference type="Pfam" id="PF15985"/>
    </source>
</evidence>
<dbReference type="OrthoDB" id="340500at2759"/>
<dbReference type="GO" id="GO:0071038">
    <property type="term" value="P:TRAMP-dependent tRNA surveillance pathway"/>
    <property type="evidence" value="ECO:0007669"/>
    <property type="project" value="TreeGrafter"/>
</dbReference>
<dbReference type="InterPro" id="IPR036612">
    <property type="entry name" value="KH_dom_type_1_sf"/>
</dbReference>
<organism evidence="6 7">
    <name type="scientific">Nannochloropsis gaditana</name>
    <dbReference type="NCBI Taxonomy" id="72520"/>
    <lineage>
        <taxon>Eukaryota</taxon>
        <taxon>Sar</taxon>
        <taxon>Stramenopiles</taxon>
        <taxon>Ochrophyta</taxon>
        <taxon>Eustigmatophyceae</taxon>
        <taxon>Eustigmatales</taxon>
        <taxon>Monodopsidaceae</taxon>
        <taxon>Nannochloropsis</taxon>
    </lineage>
</organism>
<keyword evidence="2" id="KW-0271">Exosome</keyword>
<dbReference type="GO" id="GO:0071035">
    <property type="term" value="P:nuclear polyadenylation-dependent rRNA catabolic process"/>
    <property type="evidence" value="ECO:0007669"/>
    <property type="project" value="TreeGrafter"/>
</dbReference>
<sequence length="394" mass="43261">MRLFVSMRKRETPPKVMTKLTAGKDGYQSGREEGEVLDEEGTPCASRTITGARRSPPYTWDDTCPISPLDLISCRKLCLSARDTPKDNVSFAFATRTADTQSEAAAVEERGGRERQDMNEESMEEEGHMDLSEAAAGLVQAALRIAAPRVLLPGDTSEMPDHLSRAKLGNGLVSAHSPPRAAKATKAGILRFQAPNTYRIDNQQRRYVPKRDDMVLGIVEDRGPENYRLNIFASAPGYLPHLAFDGASKRNKPVLRAGSLVYCRVGLACIDVDTELTCTVTQGIKKDWMTGESTFGELKGGTVTRCSLGLCRQLLDKDCRVLQVLQKHGVPFEVAVGRNGAFYVNAKDQGIIVAIVNILLNSEMIQDGSEEQMVKFILKSISNRHRPSALLVPI</sequence>
<dbReference type="Pfam" id="PF21262">
    <property type="entry name" value="RRP40_S1"/>
    <property type="match status" value="1"/>
</dbReference>
<evidence type="ECO:0000256" key="2">
    <source>
        <dbReference type="ARBA" id="ARBA00022835"/>
    </source>
</evidence>
<dbReference type="Pfam" id="PF15985">
    <property type="entry name" value="KH_6"/>
    <property type="match status" value="1"/>
</dbReference>
<dbReference type="EMBL" id="AZIL01000177">
    <property type="protein sequence ID" value="EWM29129.1"/>
    <property type="molecule type" value="Genomic_DNA"/>
</dbReference>
<dbReference type="SUPFAM" id="SSF110324">
    <property type="entry name" value="Ribosomal L27 protein-like"/>
    <property type="match status" value="1"/>
</dbReference>
<comment type="caution">
    <text evidence="6">The sequence shown here is derived from an EMBL/GenBank/DDBJ whole genome shotgun (WGS) entry which is preliminary data.</text>
</comment>
<evidence type="ECO:0000313" key="7">
    <source>
        <dbReference type="Proteomes" id="UP000019335"/>
    </source>
</evidence>
<gene>
    <name evidence="6" type="ORF">Naga_100007g122</name>
</gene>
<dbReference type="GO" id="GO:0034475">
    <property type="term" value="P:U4 snRNA 3'-end processing"/>
    <property type="evidence" value="ECO:0007669"/>
    <property type="project" value="TreeGrafter"/>
</dbReference>
<keyword evidence="3" id="KW-0694">RNA-binding</keyword>
<dbReference type="GO" id="GO:0003723">
    <property type="term" value="F:RNA binding"/>
    <property type="evidence" value="ECO:0007669"/>
    <property type="project" value="UniProtKB-KW"/>
</dbReference>
<dbReference type="Proteomes" id="UP000019335">
    <property type="component" value="Chromosome 3"/>
</dbReference>
<dbReference type="SUPFAM" id="SSF50249">
    <property type="entry name" value="Nucleic acid-binding proteins"/>
    <property type="match status" value="1"/>
</dbReference>
<feature type="domain" description="K Homology" evidence="5">
    <location>
        <begin position="301"/>
        <end position="349"/>
    </location>
</feature>
<dbReference type="Gene3D" id="3.30.1370.10">
    <property type="entry name" value="K Homology domain, type 1"/>
    <property type="match status" value="1"/>
</dbReference>
<feature type="compositionally biased region" description="Basic and acidic residues" evidence="4">
    <location>
        <begin position="107"/>
        <end position="118"/>
    </location>
</feature>
<dbReference type="InterPro" id="IPR004088">
    <property type="entry name" value="KH_dom_type_1"/>
</dbReference>
<evidence type="ECO:0000256" key="3">
    <source>
        <dbReference type="ARBA" id="ARBA00022884"/>
    </source>
</evidence>
<dbReference type="PANTHER" id="PTHR21321:SF1">
    <property type="entry name" value="EXOSOME COMPLEX COMPONENT RRP40"/>
    <property type="match status" value="1"/>
</dbReference>
<dbReference type="InterPro" id="IPR049469">
    <property type="entry name" value="RRP40_KH-I"/>
</dbReference>
<dbReference type="GO" id="GO:0000176">
    <property type="term" value="C:nuclear exosome (RNase complex)"/>
    <property type="evidence" value="ECO:0007669"/>
    <property type="project" value="TreeGrafter"/>
</dbReference>
<dbReference type="GO" id="GO:0071051">
    <property type="term" value="P:poly(A)-dependent snoRNA 3'-end processing"/>
    <property type="evidence" value="ECO:0007669"/>
    <property type="project" value="TreeGrafter"/>
</dbReference>
<dbReference type="GO" id="GO:0000177">
    <property type="term" value="C:cytoplasmic exosome (RNase complex)"/>
    <property type="evidence" value="ECO:0007669"/>
    <property type="project" value="TreeGrafter"/>
</dbReference>
<evidence type="ECO:0000256" key="1">
    <source>
        <dbReference type="ARBA" id="ARBA00004123"/>
    </source>
</evidence>
<keyword evidence="7" id="KW-1185">Reference proteome</keyword>
<dbReference type="InterPro" id="IPR026699">
    <property type="entry name" value="Exosome_RNA_bind1/RRP40/RRP4"/>
</dbReference>
<dbReference type="GO" id="GO:0071034">
    <property type="term" value="P:CUT catabolic process"/>
    <property type="evidence" value="ECO:0007669"/>
    <property type="project" value="TreeGrafter"/>
</dbReference>
<evidence type="ECO:0000256" key="4">
    <source>
        <dbReference type="SAM" id="MobiDB-lite"/>
    </source>
</evidence>
<feature type="region of interest" description="Disordered" evidence="4">
    <location>
        <begin position="100"/>
        <end position="121"/>
    </location>
</feature>
<accession>W7U867</accession>
<dbReference type="AlphaFoldDB" id="W7U867"/>
<evidence type="ECO:0000313" key="6">
    <source>
        <dbReference type="EMBL" id="EWM29129.1"/>
    </source>
</evidence>
<name>W7U867_9STRA</name>